<dbReference type="Proteomes" id="UP000827133">
    <property type="component" value="Unassembled WGS sequence"/>
</dbReference>
<dbReference type="AlphaFoldDB" id="A0A9P8DQV4"/>
<dbReference type="RefSeq" id="XP_044685410.1">
    <property type="nucleotide sequence ID" value="XM_044821110.1"/>
</dbReference>
<dbReference type="CDD" id="cd07821">
    <property type="entry name" value="PYR_PYL_RCAR_like"/>
    <property type="match status" value="1"/>
</dbReference>
<evidence type="ECO:0000313" key="2">
    <source>
        <dbReference type="Proteomes" id="UP000827133"/>
    </source>
</evidence>
<dbReference type="GeneID" id="68311251"/>
<keyword evidence="2" id="KW-1185">Reference proteome</keyword>
<name>A0A9P8DQV4_9HYPO</name>
<gene>
    <name evidence="1" type="ORF">J7337_003394</name>
</gene>
<evidence type="ECO:0008006" key="3">
    <source>
        <dbReference type="Google" id="ProtNLM"/>
    </source>
</evidence>
<dbReference type="SUPFAM" id="SSF55961">
    <property type="entry name" value="Bet v1-like"/>
    <property type="match status" value="1"/>
</dbReference>
<dbReference type="KEGG" id="fmu:J7337_003394"/>
<dbReference type="InterPro" id="IPR023393">
    <property type="entry name" value="START-like_dom_sf"/>
</dbReference>
<accession>A0A9P8DQV4</accession>
<dbReference type="EMBL" id="JAHBCI010000002">
    <property type="protein sequence ID" value="KAG9506411.1"/>
    <property type="molecule type" value="Genomic_DNA"/>
</dbReference>
<proteinExistence type="predicted"/>
<dbReference type="InterPro" id="IPR019587">
    <property type="entry name" value="Polyketide_cyclase/dehydratase"/>
</dbReference>
<dbReference type="PANTHER" id="PTHR39332">
    <property type="entry name" value="BLL4707 PROTEIN"/>
    <property type="match status" value="1"/>
</dbReference>
<comment type="caution">
    <text evidence="1">The sequence shown here is derived from an EMBL/GenBank/DDBJ whole genome shotgun (WGS) entry which is preliminary data.</text>
</comment>
<dbReference type="Gene3D" id="3.30.530.20">
    <property type="match status" value="1"/>
</dbReference>
<reference evidence="1" key="1">
    <citation type="journal article" date="2021" name="Mol. Plant Microbe Interact.">
        <title>Telomere to telomere genome assembly of Fusarium musae F31, causal agent of crown rot disease of banana.</title>
        <authorList>
            <person name="Degradi L."/>
            <person name="Tava V."/>
            <person name="Kunova A."/>
            <person name="Cortesi P."/>
            <person name="Saracchi M."/>
            <person name="Pasquali M."/>
        </authorList>
    </citation>
    <scope>NUCLEOTIDE SEQUENCE</scope>
    <source>
        <strain evidence="1">F31</strain>
    </source>
</reference>
<protein>
    <recommendedName>
        <fullName evidence="3">Polyketide cyclase</fullName>
    </recommendedName>
</protein>
<dbReference type="PANTHER" id="PTHR39332:SF7">
    <property type="entry name" value="SRPBCC FAMILY PROTEIN"/>
    <property type="match status" value="1"/>
</dbReference>
<dbReference type="Pfam" id="PF10604">
    <property type="entry name" value="Polyketide_cyc2"/>
    <property type="match status" value="1"/>
</dbReference>
<organism evidence="1 2">
    <name type="scientific">Fusarium musae</name>
    <dbReference type="NCBI Taxonomy" id="1042133"/>
    <lineage>
        <taxon>Eukaryota</taxon>
        <taxon>Fungi</taxon>
        <taxon>Dikarya</taxon>
        <taxon>Ascomycota</taxon>
        <taxon>Pezizomycotina</taxon>
        <taxon>Sordariomycetes</taxon>
        <taxon>Hypocreomycetidae</taxon>
        <taxon>Hypocreales</taxon>
        <taxon>Nectriaceae</taxon>
        <taxon>Fusarium</taxon>
    </lineage>
</organism>
<evidence type="ECO:0000313" key="1">
    <source>
        <dbReference type="EMBL" id="KAG9506411.1"/>
    </source>
</evidence>
<sequence length="151" mass="16856">MSRTLIYTLTQELDYDIEEVWSIFSKFDDVAAWSPMVVQCTTDGEGIGSVRYAVTDSGARFNEKLEILDQESHIISYSFEEPVPFPVIGLYGMQHLEAIEPGKTHLTWTAEAESIDEEVKDTVGQQTQGLVKASLAGLVELLGKRQEVVQN</sequence>